<dbReference type="Gene3D" id="2.160.10.10">
    <property type="entry name" value="Hexapeptide repeat proteins"/>
    <property type="match status" value="1"/>
</dbReference>
<accession>A0A9Q7AH85</accession>
<keyword evidence="2" id="KW-1133">Transmembrane helix</keyword>
<keyword evidence="4" id="KW-0808">Transferase</keyword>
<dbReference type="InterPro" id="IPR011004">
    <property type="entry name" value="Trimer_LpxA-like_sf"/>
</dbReference>
<dbReference type="PANTHER" id="PTHR30576">
    <property type="entry name" value="COLANIC BIOSYNTHESIS UDP-GLUCOSE LIPID CARRIER TRANSFERASE"/>
    <property type="match status" value="1"/>
</dbReference>
<sequence>MAGWKNASPLEKGAKRVFDVVASGLGLLLLSPLLAVVALLVRRYLGSPVLFRQQRPGLEGRPFFMYKFRTMTNERDAEGKLLPDEKRLTPFGRFLRSTSIDELPELINVFSGDMSLVGPRPLLMAYLDRYTAHQMRRHEVKPGITGWAQVIVNTGATIDHDCRIGDFAHLCPGVHLAGEVQVGEGCLLGMGTSVIPGRSIGSQTVVGAGAAVVTDLPEAVTAVGVPARILHP</sequence>
<name>A0A9Q7AH85_9BACT</name>
<dbReference type="Pfam" id="PF02397">
    <property type="entry name" value="Bac_transf"/>
    <property type="match status" value="1"/>
</dbReference>
<keyword evidence="5" id="KW-1185">Reference proteome</keyword>
<evidence type="ECO:0000313" key="5">
    <source>
        <dbReference type="Proteomes" id="UP000671879"/>
    </source>
</evidence>
<keyword evidence="2" id="KW-0812">Transmembrane</keyword>
<evidence type="ECO:0000256" key="1">
    <source>
        <dbReference type="ARBA" id="ARBA00006464"/>
    </source>
</evidence>
<feature type="domain" description="Bacterial sugar transferase" evidence="3">
    <location>
        <begin position="15"/>
        <end position="152"/>
    </location>
</feature>
<reference evidence="5" key="1">
    <citation type="submission" date="2021-04" db="EMBL/GenBank/DDBJ databases">
        <title>A novel Synergistetes isolate from a pyrite-forming mixed culture.</title>
        <authorList>
            <person name="Bunk B."/>
            <person name="Sproer C."/>
            <person name="Spring S."/>
            <person name="Pester M."/>
        </authorList>
    </citation>
    <scope>NUCLEOTIDE SEQUENCE [LARGE SCALE GENOMIC DNA]</scope>
    <source>
        <strain evidence="5">J.5.4.2-T.3.5.2</strain>
    </source>
</reference>
<evidence type="ECO:0000313" key="4">
    <source>
        <dbReference type="EMBL" id="QTX31910.1"/>
    </source>
</evidence>
<dbReference type="RefSeq" id="WP_274373107.1">
    <property type="nucleotide sequence ID" value="NZ_CP072943.1"/>
</dbReference>
<dbReference type="AlphaFoldDB" id="A0A9Q7AH85"/>
<comment type="similarity">
    <text evidence="1">Belongs to the bacterial sugar transferase family.</text>
</comment>
<dbReference type="PANTHER" id="PTHR30576:SF8">
    <property type="entry name" value="UNDECAPRENYL-PHOSPHATE GALACTOSE PHOSPHOTRANSFERASE"/>
    <property type="match status" value="1"/>
</dbReference>
<dbReference type="InterPro" id="IPR003362">
    <property type="entry name" value="Bact_transf"/>
</dbReference>
<organism evidence="4 5">
    <name type="scientific">Aminithiophilus ramosus</name>
    <dbReference type="NCBI Taxonomy" id="3029084"/>
    <lineage>
        <taxon>Bacteria</taxon>
        <taxon>Thermotogati</taxon>
        <taxon>Synergistota</taxon>
        <taxon>Synergistia</taxon>
        <taxon>Synergistales</taxon>
        <taxon>Aminithiophilaceae</taxon>
        <taxon>Aminithiophilus</taxon>
    </lineage>
</organism>
<protein>
    <submittedName>
        <fullName evidence="4">Sugar transferase</fullName>
    </submittedName>
</protein>
<keyword evidence="2" id="KW-0472">Membrane</keyword>
<evidence type="ECO:0000259" key="3">
    <source>
        <dbReference type="Pfam" id="PF02397"/>
    </source>
</evidence>
<dbReference type="EMBL" id="CP072943">
    <property type="protein sequence ID" value="QTX31910.1"/>
    <property type="molecule type" value="Genomic_DNA"/>
</dbReference>
<dbReference type="Proteomes" id="UP000671879">
    <property type="component" value="Chromosome"/>
</dbReference>
<feature type="transmembrane region" description="Helical" evidence="2">
    <location>
        <begin position="20"/>
        <end position="45"/>
    </location>
</feature>
<dbReference type="GO" id="GO:0016780">
    <property type="term" value="F:phosphotransferase activity, for other substituted phosphate groups"/>
    <property type="evidence" value="ECO:0007669"/>
    <property type="project" value="TreeGrafter"/>
</dbReference>
<dbReference type="SUPFAM" id="SSF51161">
    <property type="entry name" value="Trimeric LpxA-like enzymes"/>
    <property type="match status" value="1"/>
</dbReference>
<gene>
    <name evidence="4" type="ORF">KAR29_11385</name>
</gene>
<dbReference type="KEGG" id="aram:KAR29_11385"/>
<proteinExistence type="inferred from homology"/>
<evidence type="ECO:0000256" key="2">
    <source>
        <dbReference type="SAM" id="Phobius"/>
    </source>
</evidence>